<dbReference type="Proteomes" id="UP000012429">
    <property type="component" value="Unassembled WGS sequence"/>
</dbReference>
<feature type="compositionally biased region" description="Basic and acidic residues" evidence="1">
    <location>
        <begin position="106"/>
        <end position="116"/>
    </location>
</feature>
<feature type="region of interest" description="Disordered" evidence="1">
    <location>
        <begin position="1"/>
        <end position="36"/>
    </location>
</feature>
<protein>
    <submittedName>
        <fullName evidence="2">Uncharacterized protein</fullName>
    </submittedName>
</protein>
<feature type="compositionally biased region" description="Basic and acidic residues" evidence="1">
    <location>
        <begin position="63"/>
        <end position="98"/>
    </location>
</feature>
<reference evidence="2 3" key="1">
    <citation type="journal article" date="2012" name="BMC Genomics">
        <title>Genomic basis of broad host range and environmental adaptability of Rhizobium tropici CIAT 899 and Rhizobium sp. PRF 81 which are used in inoculants for common bean (Phaseolus vulgaris L.).</title>
        <authorList>
            <person name="Ormeno-Orrillo E."/>
            <person name="Menna P."/>
            <person name="Almeida L.G."/>
            <person name="Ollero F.J."/>
            <person name="Nicolas M.F."/>
            <person name="Pains Rodrigues E."/>
            <person name="Shigueyoshi Nakatani A."/>
            <person name="Silva Batista J.S."/>
            <person name="Oliveira Chueire L.M."/>
            <person name="Souza R.C."/>
            <person name="Ribeiro Vasconcelos A.T."/>
            <person name="Megias M."/>
            <person name="Hungria M."/>
            <person name="Martinez-Romero E."/>
        </authorList>
    </citation>
    <scope>NUCLEOTIDE SEQUENCE [LARGE SCALE GENOMIC DNA]</scope>
    <source>
        <strain evidence="2 3">PRF 81</strain>
    </source>
</reference>
<sequence length="388" mass="43501">MSRANGASKLHDRLAGKQSLRREEQHRYDQENGEGVAVAEQAFRQIGLQKDFYETQQEATCDSARKAAETADDRGDEGLEHRQEAHQRIDAAALRHPENAGYARQKAGDRKGRGDDGIGTNAHEPHDGEILGGRTHGSAKHGGPQEEVQSRQHDEGYQDRNPLDDADMQAGNLDRAGKAHRHRDRLRAGRNEILEEHAQDGADGKTGQKQRGAACPAYRPEGRALHQEHKHDRDRQRHNDCHAERQADDQCEAETIAGRRHQLAMGEIDQAHDRKDDGKTKCQKRISAAEAERIDQLLQKHVHEMKSLCRSGAQIGALDFGGIAKVGRGAREYDPAIGHHVAGIGDLERKRNILLHEQDRQTALAQARDEFEDLVDDLRRKTERRLVQ</sequence>
<name>N6V678_9HYPH</name>
<feature type="region of interest" description="Disordered" evidence="1">
    <location>
        <begin position="55"/>
        <end position="246"/>
    </location>
</feature>
<dbReference type="EMBL" id="AQHN01000067">
    <property type="protein sequence ID" value="ENN86532.1"/>
    <property type="molecule type" value="Genomic_DNA"/>
</dbReference>
<organism evidence="2 3">
    <name type="scientific">Rhizobium freirei PRF 81</name>
    <dbReference type="NCBI Taxonomy" id="363754"/>
    <lineage>
        <taxon>Bacteria</taxon>
        <taxon>Pseudomonadati</taxon>
        <taxon>Pseudomonadota</taxon>
        <taxon>Alphaproteobacteria</taxon>
        <taxon>Hyphomicrobiales</taxon>
        <taxon>Rhizobiaceae</taxon>
        <taxon>Rhizobium/Agrobacterium group</taxon>
        <taxon>Rhizobium</taxon>
    </lineage>
</organism>
<proteinExistence type="predicted"/>
<evidence type="ECO:0000313" key="3">
    <source>
        <dbReference type="Proteomes" id="UP000012429"/>
    </source>
</evidence>
<evidence type="ECO:0000256" key="1">
    <source>
        <dbReference type="SAM" id="MobiDB-lite"/>
    </source>
</evidence>
<accession>N6V678</accession>
<feature type="compositionally biased region" description="Basic and acidic residues" evidence="1">
    <location>
        <begin position="220"/>
        <end position="246"/>
    </location>
</feature>
<feature type="compositionally biased region" description="Basic and acidic residues" evidence="1">
    <location>
        <begin position="9"/>
        <end position="30"/>
    </location>
</feature>
<dbReference type="AlphaFoldDB" id="N6V678"/>
<feature type="compositionally biased region" description="Basic and acidic residues" evidence="1">
    <location>
        <begin position="186"/>
        <end position="203"/>
    </location>
</feature>
<gene>
    <name evidence="2" type="ORF">RHSP_08857</name>
</gene>
<evidence type="ECO:0000313" key="2">
    <source>
        <dbReference type="EMBL" id="ENN86532.1"/>
    </source>
</evidence>
<feature type="compositionally biased region" description="Basic and acidic residues" evidence="1">
    <location>
        <begin position="148"/>
        <end position="163"/>
    </location>
</feature>
<keyword evidence="3" id="KW-1185">Reference proteome</keyword>
<comment type="caution">
    <text evidence="2">The sequence shown here is derived from an EMBL/GenBank/DDBJ whole genome shotgun (WGS) entry which is preliminary data.</text>
</comment>